<dbReference type="GO" id="GO:0003700">
    <property type="term" value="F:DNA-binding transcription factor activity"/>
    <property type="evidence" value="ECO:0007669"/>
    <property type="project" value="InterPro"/>
</dbReference>
<proteinExistence type="inferred from homology"/>
<keyword evidence="2" id="KW-0805">Transcription regulation</keyword>
<dbReference type="Pfam" id="PF03466">
    <property type="entry name" value="LysR_substrate"/>
    <property type="match status" value="1"/>
</dbReference>
<evidence type="ECO:0000256" key="4">
    <source>
        <dbReference type="ARBA" id="ARBA00023163"/>
    </source>
</evidence>
<dbReference type="EMBL" id="RAQK01000001">
    <property type="protein sequence ID" value="RKE95992.1"/>
    <property type="molecule type" value="Genomic_DNA"/>
</dbReference>
<evidence type="ECO:0000313" key="6">
    <source>
        <dbReference type="EMBL" id="RKE95992.1"/>
    </source>
</evidence>
<dbReference type="InterPro" id="IPR000847">
    <property type="entry name" value="LysR_HTH_N"/>
</dbReference>
<organism evidence="6 7">
    <name type="scientific">Sulfitobacter guttiformis</name>
    <dbReference type="NCBI Taxonomy" id="74349"/>
    <lineage>
        <taxon>Bacteria</taxon>
        <taxon>Pseudomonadati</taxon>
        <taxon>Pseudomonadota</taxon>
        <taxon>Alphaproteobacteria</taxon>
        <taxon>Rhodobacterales</taxon>
        <taxon>Roseobacteraceae</taxon>
        <taxon>Sulfitobacter</taxon>
    </lineage>
</organism>
<dbReference type="RefSeq" id="WP_025062945.1">
    <property type="nucleotide sequence ID" value="NZ_RAQK01000001.1"/>
</dbReference>
<dbReference type="InterPro" id="IPR036390">
    <property type="entry name" value="WH_DNA-bd_sf"/>
</dbReference>
<feature type="domain" description="HTH lysR-type" evidence="5">
    <location>
        <begin position="14"/>
        <end position="71"/>
    </location>
</feature>
<dbReference type="GO" id="GO:0010628">
    <property type="term" value="P:positive regulation of gene expression"/>
    <property type="evidence" value="ECO:0007669"/>
    <property type="project" value="TreeGrafter"/>
</dbReference>
<dbReference type="Proteomes" id="UP000284407">
    <property type="component" value="Unassembled WGS sequence"/>
</dbReference>
<dbReference type="SUPFAM" id="SSF46785">
    <property type="entry name" value="Winged helix' DNA-binding domain"/>
    <property type="match status" value="1"/>
</dbReference>
<evidence type="ECO:0000256" key="1">
    <source>
        <dbReference type="ARBA" id="ARBA00009437"/>
    </source>
</evidence>
<keyword evidence="3 6" id="KW-0238">DNA-binding</keyword>
<accession>A0A420DP14</accession>
<name>A0A420DP14_9RHOB</name>
<dbReference type="AlphaFoldDB" id="A0A420DP14"/>
<evidence type="ECO:0000256" key="3">
    <source>
        <dbReference type="ARBA" id="ARBA00023125"/>
    </source>
</evidence>
<dbReference type="PRINTS" id="PR00039">
    <property type="entry name" value="HTHLYSR"/>
</dbReference>
<evidence type="ECO:0000256" key="2">
    <source>
        <dbReference type="ARBA" id="ARBA00023015"/>
    </source>
</evidence>
<dbReference type="Gene3D" id="3.40.190.290">
    <property type="match status" value="1"/>
</dbReference>
<evidence type="ECO:0000313" key="7">
    <source>
        <dbReference type="Proteomes" id="UP000284407"/>
    </source>
</evidence>
<protein>
    <submittedName>
        <fullName evidence="6">DNA-binding transcriptional LysR family regulator</fullName>
    </submittedName>
</protein>
<dbReference type="InterPro" id="IPR036388">
    <property type="entry name" value="WH-like_DNA-bd_sf"/>
</dbReference>
<dbReference type="PANTHER" id="PTHR30427">
    <property type="entry name" value="TRANSCRIPTIONAL ACTIVATOR PROTEIN LYSR"/>
    <property type="match status" value="1"/>
</dbReference>
<keyword evidence="7" id="KW-1185">Reference proteome</keyword>
<comment type="caution">
    <text evidence="6">The sequence shown here is derived from an EMBL/GenBank/DDBJ whole genome shotgun (WGS) entry which is preliminary data.</text>
</comment>
<gene>
    <name evidence="6" type="ORF">C8N30_0542</name>
</gene>
<sequence length="313" mass="33616">MSGGEIEADAHAGITLRELEVLQALVNAGTAMSAARKLGISQSAVSRRLAQLEERLGSQLFLRSGGRLVPTVQALSINEQLKPVFETLARIASRIDNYATSKTGTLTIAAPPTIAHRFLPGRISEFKKRNPDLHIIFEVIASDALVTGIAEGRFDVALTDSIPPHEGIQTDLLISTQAICLLPVNHPLAKRDTITAQDLHHQPFVALSRRHASRGVVERVLDRLGVEPRITIEASTNVSAADFVRGGLGLALVNPFPIIHQLGPDIVALPFSPALNYNTAFVMASSRAPSAATLAFIEEIRASLDRSAYPALL</sequence>
<dbReference type="SUPFAM" id="SSF53850">
    <property type="entry name" value="Periplasmic binding protein-like II"/>
    <property type="match status" value="1"/>
</dbReference>
<dbReference type="Pfam" id="PF00126">
    <property type="entry name" value="HTH_1"/>
    <property type="match status" value="1"/>
</dbReference>
<dbReference type="Gene3D" id="1.10.10.10">
    <property type="entry name" value="Winged helix-like DNA-binding domain superfamily/Winged helix DNA-binding domain"/>
    <property type="match status" value="1"/>
</dbReference>
<dbReference type="STRING" id="1443111.Z949_2511"/>
<dbReference type="GO" id="GO:0043565">
    <property type="term" value="F:sequence-specific DNA binding"/>
    <property type="evidence" value="ECO:0007669"/>
    <property type="project" value="TreeGrafter"/>
</dbReference>
<comment type="similarity">
    <text evidence="1">Belongs to the LysR transcriptional regulatory family.</text>
</comment>
<dbReference type="OrthoDB" id="8479870at2"/>
<dbReference type="InterPro" id="IPR005119">
    <property type="entry name" value="LysR_subst-bd"/>
</dbReference>
<dbReference type="PROSITE" id="PS50931">
    <property type="entry name" value="HTH_LYSR"/>
    <property type="match status" value="1"/>
</dbReference>
<keyword evidence="4" id="KW-0804">Transcription</keyword>
<dbReference type="PANTHER" id="PTHR30427:SF1">
    <property type="entry name" value="TRANSCRIPTIONAL ACTIVATOR PROTEIN LYSR"/>
    <property type="match status" value="1"/>
</dbReference>
<reference evidence="6 7" key="1">
    <citation type="submission" date="2018-09" db="EMBL/GenBank/DDBJ databases">
        <title>Genomic Encyclopedia of Archaeal and Bacterial Type Strains, Phase II (KMG-II): from individual species to whole genera.</title>
        <authorList>
            <person name="Goeker M."/>
        </authorList>
    </citation>
    <scope>NUCLEOTIDE SEQUENCE [LARGE SCALE GENOMIC DNA]</scope>
    <source>
        <strain evidence="6 7">DSM 11458</strain>
    </source>
</reference>
<evidence type="ECO:0000259" key="5">
    <source>
        <dbReference type="PROSITE" id="PS50931"/>
    </source>
</evidence>